<reference evidence="1" key="1">
    <citation type="journal article" date="2021" name="Proc. Natl. Acad. Sci. U.S.A.">
        <title>A Catalog of Tens of Thousands of Viruses from Human Metagenomes Reveals Hidden Associations with Chronic Diseases.</title>
        <authorList>
            <person name="Tisza M.J."/>
            <person name="Buck C.B."/>
        </authorList>
    </citation>
    <scope>NUCLEOTIDE SEQUENCE</scope>
    <source>
        <strain evidence="1">Ct1Jx6</strain>
    </source>
</reference>
<name>A0A8S5MLE7_9CAUD</name>
<evidence type="ECO:0000313" key="1">
    <source>
        <dbReference type="EMBL" id="DAD83044.1"/>
    </source>
</evidence>
<organism evidence="1">
    <name type="scientific">Caudovirales sp. ct1Jx6</name>
    <dbReference type="NCBI Taxonomy" id="2826765"/>
    <lineage>
        <taxon>Viruses</taxon>
        <taxon>Duplodnaviria</taxon>
        <taxon>Heunggongvirae</taxon>
        <taxon>Uroviricota</taxon>
        <taxon>Caudoviricetes</taxon>
    </lineage>
</organism>
<proteinExistence type="predicted"/>
<protein>
    <submittedName>
        <fullName evidence="1">Uncharacterized protein</fullName>
    </submittedName>
</protein>
<accession>A0A8S5MLE7</accession>
<dbReference type="EMBL" id="BK014927">
    <property type="protein sequence ID" value="DAD83044.1"/>
    <property type="molecule type" value="Genomic_DNA"/>
</dbReference>
<sequence>MTKSERRPTGLLHSVEELRQLICDNPTLPLLVFAGEAANKGDYSYMGCSYINARKGEFLDCAQTVNDEMCYTDRDEFVEDLADCIALDDCERTDEEFDAIVKEKVAEYARYWKPCIILIVDN</sequence>